<name>A0A0P0V7D4_ORYSJ</name>
<dbReference type="EMBL" id="AP014957">
    <property type="protein sequence ID" value="BAS73997.1"/>
    <property type="molecule type" value="Genomic_DNA"/>
</dbReference>
<accession>A0A0P0V7D4</accession>
<sequence length="96" mass="10900">MQGEVFCYHQCHARQTAKHDKCTPIASERLRTADRTNSGRTGYPTSGFRKSGIYNYLRLDTQVHRSTGHGFLFYCENDGSKEKPQYHGNQNTVSGV</sequence>
<gene>
    <name evidence="1" type="ordered locus">Os01g0712750</name>
    <name evidence="1" type="ORF">OSNPB_010712750</name>
</gene>
<dbReference type="Proteomes" id="UP000059680">
    <property type="component" value="Chromosome 1"/>
</dbReference>
<dbReference type="PaxDb" id="39947-A0A0P0V7D4"/>
<organism evidence="1 2">
    <name type="scientific">Oryza sativa subsp. japonica</name>
    <name type="common">Rice</name>
    <dbReference type="NCBI Taxonomy" id="39947"/>
    <lineage>
        <taxon>Eukaryota</taxon>
        <taxon>Viridiplantae</taxon>
        <taxon>Streptophyta</taxon>
        <taxon>Embryophyta</taxon>
        <taxon>Tracheophyta</taxon>
        <taxon>Spermatophyta</taxon>
        <taxon>Magnoliopsida</taxon>
        <taxon>Liliopsida</taxon>
        <taxon>Poales</taxon>
        <taxon>Poaceae</taxon>
        <taxon>BOP clade</taxon>
        <taxon>Oryzoideae</taxon>
        <taxon>Oryzeae</taxon>
        <taxon>Oryzinae</taxon>
        <taxon>Oryza</taxon>
        <taxon>Oryza sativa</taxon>
    </lineage>
</organism>
<dbReference type="AlphaFoldDB" id="A0A0P0V7D4"/>
<keyword evidence="2" id="KW-1185">Reference proteome</keyword>
<evidence type="ECO:0000313" key="2">
    <source>
        <dbReference type="Proteomes" id="UP000059680"/>
    </source>
</evidence>
<reference evidence="1 2" key="3">
    <citation type="journal article" date="2013" name="Rice">
        <title>Improvement of the Oryza sativa Nipponbare reference genome using next generation sequence and optical map data.</title>
        <authorList>
            <person name="Kawahara Y."/>
            <person name="de la Bastide M."/>
            <person name="Hamilton J.P."/>
            <person name="Kanamori H."/>
            <person name="McCombie W.R."/>
            <person name="Ouyang S."/>
            <person name="Schwartz D.C."/>
            <person name="Tanaka T."/>
            <person name="Wu J."/>
            <person name="Zhou S."/>
            <person name="Childs K.L."/>
            <person name="Davidson R.M."/>
            <person name="Lin H."/>
            <person name="Quesada-Ocampo L."/>
            <person name="Vaillancourt B."/>
            <person name="Sakai H."/>
            <person name="Lee S.S."/>
            <person name="Kim J."/>
            <person name="Numa H."/>
            <person name="Itoh T."/>
            <person name="Buell C.R."/>
            <person name="Matsumoto T."/>
        </authorList>
    </citation>
    <scope>NUCLEOTIDE SEQUENCE [LARGE SCALE GENOMIC DNA]</scope>
    <source>
        <strain evidence="2">cv. Nipponbare</strain>
    </source>
</reference>
<protein>
    <submittedName>
        <fullName evidence="1">Os01g0712750 protein</fullName>
    </submittedName>
</protein>
<dbReference type="InParanoid" id="A0A0P0V7D4"/>
<evidence type="ECO:0000313" key="1">
    <source>
        <dbReference type="EMBL" id="BAS73997.1"/>
    </source>
</evidence>
<reference evidence="1 2" key="2">
    <citation type="journal article" date="2013" name="Plant Cell Physiol.">
        <title>Rice Annotation Project Database (RAP-DB): an integrative and interactive database for rice genomics.</title>
        <authorList>
            <person name="Sakai H."/>
            <person name="Lee S.S."/>
            <person name="Tanaka T."/>
            <person name="Numa H."/>
            <person name="Kim J."/>
            <person name="Kawahara Y."/>
            <person name="Wakimoto H."/>
            <person name="Yang C.C."/>
            <person name="Iwamoto M."/>
            <person name="Abe T."/>
            <person name="Yamada Y."/>
            <person name="Muto A."/>
            <person name="Inokuchi H."/>
            <person name="Ikemura T."/>
            <person name="Matsumoto T."/>
            <person name="Sasaki T."/>
            <person name="Itoh T."/>
        </authorList>
    </citation>
    <scope>NUCLEOTIDE SEQUENCE [LARGE SCALE GENOMIC DNA]</scope>
    <source>
        <strain evidence="2">cv. Nipponbare</strain>
    </source>
</reference>
<reference evidence="2" key="1">
    <citation type="journal article" date="2005" name="Nature">
        <title>The map-based sequence of the rice genome.</title>
        <authorList>
            <consortium name="International rice genome sequencing project (IRGSP)"/>
            <person name="Matsumoto T."/>
            <person name="Wu J."/>
            <person name="Kanamori H."/>
            <person name="Katayose Y."/>
            <person name="Fujisawa M."/>
            <person name="Namiki N."/>
            <person name="Mizuno H."/>
            <person name="Yamamoto K."/>
            <person name="Antonio B.A."/>
            <person name="Baba T."/>
            <person name="Sakata K."/>
            <person name="Nagamura Y."/>
            <person name="Aoki H."/>
            <person name="Arikawa K."/>
            <person name="Arita K."/>
            <person name="Bito T."/>
            <person name="Chiden Y."/>
            <person name="Fujitsuka N."/>
            <person name="Fukunaka R."/>
            <person name="Hamada M."/>
            <person name="Harada C."/>
            <person name="Hayashi A."/>
            <person name="Hijishita S."/>
            <person name="Honda M."/>
            <person name="Hosokawa S."/>
            <person name="Ichikawa Y."/>
            <person name="Idonuma A."/>
            <person name="Iijima M."/>
            <person name="Ikeda M."/>
            <person name="Ikeno M."/>
            <person name="Ito K."/>
            <person name="Ito S."/>
            <person name="Ito T."/>
            <person name="Ito Y."/>
            <person name="Ito Y."/>
            <person name="Iwabuchi A."/>
            <person name="Kamiya K."/>
            <person name="Karasawa W."/>
            <person name="Kurita K."/>
            <person name="Katagiri S."/>
            <person name="Kikuta A."/>
            <person name="Kobayashi H."/>
            <person name="Kobayashi N."/>
            <person name="Machita K."/>
            <person name="Maehara T."/>
            <person name="Masukawa M."/>
            <person name="Mizubayashi T."/>
            <person name="Mukai Y."/>
            <person name="Nagasaki H."/>
            <person name="Nagata Y."/>
            <person name="Naito S."/>
            <person name="Nakashima M."/>
            <person name="Nakama Y."/>
            <person name="Nakamichi Y."/>
            <person name="Nakamura M."/>
            <person name="Meguro A."/>
            <person name="Negishi M."/>
            <person name="Ohta I."/>
            <person name="Ohta T."/>
            <person name="Okamoto M."/>
            <person name="Ono N."/>
            <person name="Saji S."/>
            <person name="Sakaguchi M."/>
            <person name="Sakai K."/>
            <person name="Shibata M."/>
            <person name="Shimokawa T."/>
            <person name="Song J."/>
            <person name="Takazaki Y."/>
            <person name="Terasawa K."/>
            <person name="Tsugane M."/>
            <person name="Tsuji K."/>
            <person name="Ueda S."/>
            <person name="Waki K."/>
            <person name="Yamagata H."/>
            <person name="Yamamoto M."/>
            <person name="Yamamoto S."/>
            <person name="Yamane H."/>
            <person name="Yoshiki S."/>
            <person name="Yoshihara R."/>
            <person name="Yukawa K."/>
            <person name="Zhong H."/>
            <person name="Yano M."/>
            <person name="Yuan Q."/>
            <person name="Ouyang S."/>
            <person name="Liu J."/>
            <person name="Jones K.M."/>
            <person name="Gansberger K."/>
            <person name="Moffat K."/>
            <person name="Hill J."/>
            <person name="Bera J."/>
            <person name="Fadrosh D."/>
            <person name="Jin S."/>
            <person name="Johri S."/>
            <person name="Kim M."/>
            <person name="Overton L."/>
            <person name="Reardon M."/>
            <person name="Tsitrin T."/>
            <person name="Vuong H."/>
            <person name="Weaver B."/>
            <person name="Ciecko A."/>
            <person name="Tallon L."/>
            <person name="Jackson J."/>
            <person name="Pai G."/>
            <person name="Aken S.V."/>
            <person name="Utterback T."/>
            <person name="Reidmuller S."/>
            <person name="Feldblyum T."/>
            <person name="Hsiao J."/>
            <person name="Zismann V."/>
            <person name="Iobst S."/>
            <person name="de Vazeille A.R."/>
            <person name="Buell C.R."/>
            <person name="Ying K."/>
            <person name="Li Y."/>
            <person name="Lu T."/>
            <person name="Huang Y."/>
            <person name="Zhao Q."/>
            <person name="Feng Q."/>
            <person name="Zhang L."/>
            <person name="Zhu J."/>
            <person name="Weng Q."/>
            <person name="Mu J."/>
            <person name="Lu Y."/>
            <person name="Fan D."/>
            <person name="Liu Y."/>
            <person name="Guan J."/>
            <person name="Zhang Y."/>
            <person name="Yu S."/>
            <person name="Liu X."/>
            <person name="Zhang Y."/>
            <person name="Hong G."/>
            <person name="Han B."/>
            <person name="Choisne N."/>
            <person name="Demange N."/>
            <person name="Orjeda G."/>
            <person name="Samain S."/>
            <person name="Cattolico L."/>
            <person name="Pelletier E."/>
            <person name="Couloux A."/>
            <person name="Segurens B."/>
            <person name="Wincker P."/>
            <person name="D'Hont A."/>
            <person name="Scarpelli C."/>
            <person name="Weissenbach J."/>
            <person name="Salanoubat M."/>
            <person name="Quetier F."/>
            <person name="Yu Y."/>
            <person name="Kim H.R."/>
            <person name="Rambo T."/>
            <person name="Currie J."/>
            <person name="Collura K."/>
            <person name="Luo M."/>
            <person name="Yang T."/>
            <person name="Ammiraju J.S.S."/>
            <person name="Engler F."/>
            <person name="Soderlund C."/>
            <person name="Wing R.A."/>
            <person name="Palmer L.E."/>
            <person name="de la Bastide M."/>
            <person name="Spiegel L."/>
            <person name="Nascimento L."/>
            <person name="Zutavern T."/>
            <person name="O'Shaughnessy A."/>
            <person name="Dike S."/>
            <person name="Dedhia N."/>
            <person name="Preston R."/>
            <person name="Balija V."/>
            <person name="McCombie W.R."/>
            <person name="Chow T."/>
            <person name="Chen H."/>
            <person name="Chung M."/>
            <person name="Chen C."/>
            <person name="Shaw J."/>
            <person name="Wu H."/>
            <person name="Hsiao K."/>
            <person name="Chao Y."/>
            <person name="Chu M."/>
            <person name="Cheng C."/>
            <person name="Hour A."/>
            <person name="Lee P."/>
            <person name="Lin S."/>
            <person name="Lin Y."/>
            <person name="Liou J."/>
            <person name="Liu S."/>
            <person name="Hsing Y."/>
            <person name="Raghuvanshi S."/>
            <person name="Mohanty A."/>
            <person name="Bharti A.K."/>
            <person name="Gaur A."/>
            <person name="Gupta V."/>
            <person name="Kumar D."/>
            <person name="Ravi V."/>
            <person name="Vij S."/>
            <person name="Kapur A."/>
            <person name="Khurana P."/>
            <person name="Khurana P."/>
            <person name="Khurana J.P."/>
            <person name="Tyagi A.K."/>
            <person name="Gaikwad K."/>
            <person name="Singh A."/>
            <person name="Dalal V."/>
            <person name="Srivastava S."/>
            <person name="Dixit A."/>
            <person name="Pal A.K."/>
            <person name="Ghazi I.A."/>
            <person name="Yadav M."/>
            <person name="Pandit A."/>
            <person name="Bhargava A."/>
            <person name="Sureshbabu K."/>
            <person name="Batra K."/>
            <person name="Sharma T.R."/>
            <person name="Mohapatra T."/>
            <person name="Singh N.K."/>
            <person name="Messing J."/>
            <person name="Nelson A.B."/>
            <person name="Fuks G."/>
            <person name="Kavchok S."/>
            <person name="Keizer G."/>
            <person name="Linton E."/>
            <person name="Llaca V."/>
            <person name="Song R."/>
            <person name="Tanyolac B."/>
            <person name="Young S."/>
            <person name="Ho-Il K."/>
            <person name="Hahn J.H."/>
            <person name="Sangsakoo G."/>
            <person name="Vanavichit A."/>
            <person name="de Mattos Luiz.A.T."/>
            <person name="Zimmer P.D."/>
            <person name="Malone G."/>
            <person name="Dellagostin O."/>
            <person name="de Oliveira A.C."/>
            <person name="Bevan M."/>
            <person name="Bancroft I."/>
            <person name="Minx P."/>
            <person name="Cordum H."/>
            <person name="Wilson R."/>
            <person name="Cheng Z."/>
            <person name="Jin W."/>
            <person name="Jiang J."/>
            <person name="Leong S.A."/>
            <person name="Iwama H."/>
            <person name="Gojobori T."/>
            <person name="Itoh T."/>
            <person name="Niimura Y."/>
            <person name="Fujii Y."/>
            <person name="Habara T."/>
            <person name="Sakai H."/>
            <person name="Sato Y."/>
            <person name="Wilson G."/>
            <person name="Kumar K."/>
            <person name="McCouch S."/>
            <person name="Juretic N."/>
            <person name="Hoen D."/>
            <person name="Wright S."/>
            <person name="Bruskiewich R."/>
            <person name="Bureau T."/>
            <person name="Miyao A."/>
            <person name="Hirochika H."/>
            <person name="Nishikawa T."/>
            <person name="Kadowaki K."/>
            <person name="Sugiura M."/>
            <person name="Burr B."/>
            <person name="Sasaki T."/>
        </authorList>
    </citation>
    <scope>NUCLEOTIDE SEQUENCE [LARGE SCALE GENOMIC DNA]</scope>
    <source>
        <strain evidence="2">cv. Nipponbare</strain>
    </source>
</reference>
<proteinExistence type="predicted"/>